<dbReference type="Gene3D" id="1.50.10.20">
    <property type="match status" value="1"/>
</dbReference>
<feature type="domain" description="Alpha-macroglobulin receptor-binding" evidence="1">
    <location>
        <begin position="289"/>
        <end position="371"/>
    </location>
</feature>
<dbReference type="Gene3D" id="2.60.120.1540">
    <property type="match status" value="1"/>
</dbReference>
<reference evidence="2" key="2">
    <citation type="submission" date="2025-09" db="UniProtKB">
        <authorList>
            <consortium name="Ensembl"/>
        </authorList>
    </citation>
    <scope>IDENTIFICATION</scope>
</reference>
<protein>
    <recommendedName>
        <fullName evidence="1">Alpha-macroglobulin receptor-binding domain-containing protein</fullName>
    </recommendedName>
</protein>
<proteinExistence type="predicted"/>
<dbReference type="Gene3D" id="2.60.40.690">
    <property type="entry name" value="Alpha-macroglobulin, receptor-binding domain"/>
    <property type="match status" value="1"/>
</dbReference>
<evidence type="ECO:0000313" key="3">
    <source>
        <dbReference type="Proteomes" id="UP000694403"/>
    </source>
</evidence>
<dbReference type="InterPro" id="IPR050473">
    <property type="entry name" value="A2M/Complement_sys"/>
</dbReference>
<dbReference type="InterPro" id="IPR011626">
    <property type="entry name" value="Alpha-macroglobulin_TED"/>
</dbReference>
<dbReference type="SUPFAM" id="SSF49410">
    <property type="entry name" value="Alpha-macroglobulin receptor domain"/>
    <property type="match status" value="1"/>
</dbReference>
<sequence length="396" mass="44301">NYNEKVLYFSITIYILMVPSVLQSSSPDQACLQLHSLNESVSVSVILEYSGSNTTIFEQPVRGNYFFQCITFMVRTLIYIPIKREKVILENVCDQTMHWEREVKPPAETFPSFYSRAPSAEVEMTSYVLLAVLHKPKRAQKDLTFASQIVQWIIRQQNSNGGFSSTQDTVIALQALADYGAATYSKNGQNTVKISSSKPFEKVFEVNSQNRLLLQQSSLPDVPGNYILEVNGSGCVFVQTTLRYNILLPKKTSGFSLSVQTANASCADSFRTKFDIILSTSYAGKRNISNMAIIDVKMLSGFVPISSSLQKVRNVMQVETKQNHVLFYLESVSWKTLSFSFSVEQDLLVFNIKPASVLIYDYYETGRRALFRPHTECGGSVTAFTKADGGLLQLGG</sequence>
<dbReference type="InterPro" id="IPR009048">
    <property type="entry name" value="A-macroglobulin_rcpt-bd"/>
</dbReference>
<dbReference type="AlphaFoldDB" id="A0A8C3SJ67"/>
<dbReference type="SMART" id="SM01361">
    <property type="entry name" value="A2M_recep"/>
    <property type="match status" value="1"/>
</dbReference>
<dbReference type="InterPro" id="IPR036595">
    <property type="entry name" value="A-macroglobulin_rcpt-bd_sf"/>
</dbReference>
<dbReference type="GO" id="GO:0005615">
    <property type="term" value="C:extracellular space"/>
    <property type="evidence" value="ECO:0007669"/>
    <property type="project" value="InterPro"/>
</dbReference>
<dbReference type="PANTHER" id="PTHR11412:SF173">
    <property type="entry name" value="OVOSTATIN"/>
    <property type="match status" value="1"/>
</dbReference>
<dbReference type="SUPFAM" id="SSF48239">
    <property type="entry name" value="Terpenoid cyclases/Protein prenyltransferases"/>
    <property type="match status" value="1"/>
</dbReference>
<dbReference type="Pfam" id="PF07677">
    <property type="entry name" value="A2M_recep"/>
    <property type="match status" value="1"/>
</dbReference>
<dbReference type="PANTHER" id="PTHR11412">
    <property type="entry name" value="MACROGLOBULIN / COMPLEMENT"/>
    <property type="match status" value="1"/>
</dbReference>
<organism evidence="2 3">
    <name type="scientific">Chelydra serpentina</name>
    <name type="common">Snapping turtle</name>
    <name type="synonym">Testudo serpentina</name>
    <dbReference type="NCBI Taxonomy" id="8475"/>
    <lineage>
        <taxon>Eukaryota</taxon>
        <taxon>Metazoa</taxon>
        <taxon>Chordata</taxon>
        <taxon>Craniata</taxon>
        <taxon>Vertebrata</taxon>
        <taxon>Euteleostomi</taxon>
        <taxon>Archelosauria</taxon>
        <taxon>Testudinata</taxon>
        <taxon>Testudines</taxon>
        <taxon>Cryptodira</taxon>
        <taxon>Durocryptodira</taxon>
        <taxon>Americhelydia</taxon>
        <taxon>Chelydroidea</taxon>
        <taxon>Chelydridae</taxon>
        <taxon>Chelydra</taxon>
    </lineage>
</organism>
<accession>A0A8C3SJ67</accession>
<name>A0A8C3SJ67_CHESE</name>
<dbReference type="Proteomes" id="UP000694403">
    <property type="component" value="Unplaced"/>
</dbReference>
<dbReference type="InterPro" id="IPR008930">
    <property type="entry name" value="Terpenoid_cyclase/PrenylTrfase"/>
</dbReference>
<keyword evidence="3" id="KW-1185">Reference proteome</keyword>
<dbReference type="Pfam" id="PF07678">
    <property type="entry name" value="TED_complement"/>
    <property type="match status" value="1"/>
</dbReference>
<evidence type="ECO:0000259" key="1">
    <source>
        <dbReference type="SMART" id="SM01361"/>
    </source>
</evidence>
<evidence type="ECO:0000313" key="2">
    <source>
        <dbReference type="Ensembl" id="ENSCSRP00000014596.1"/>
    </source>
</evidence>
<dbReference type="Ensembl" id="ENSCSRT00000015218.1">
    <property type="protein sequence ID" value="ENSCSRP00000014596.1"/>
    <property type="gene ID" value="ENSCSRG00000011004.1"/>
</dbReference>
<reference evidence="2" key="1">
    <citation type="submission" date="2025-08" db="UniProtKB">
        <authorList>
            <consortium name="Ensembl"/>
        </authorList>
    </citation>
    <scope>IDENTIFICATION</scope>
</reference>